<evidence type="ECO:0000313" key="3">
    <source>
        <dbReference type="EMBL" id="KAG9504012.1"/>
    </source>
</evidence>
<feature type="compositionally biased region" description="Basic and acidic residues" evidence="1">
    <location>
        <begin position="194"/>
        <end position="214"/>
    </location>
</feature>
<feature type="compositionally biased region" description="Basic and acidic residues" evidence="1">
    <location>
        <begin position="646"/>
        <end position="673"/>
    </location>
</feature>
<evidence type="ECO:0000313" key="4">
    <source>
        <dbReference type="Proteomes" id="UP000827133"/>
    </source>
</evidence>
<feature type="compositionally biased region" description="Basic and acidic residues" evidence="1">
    <location>
        <begin position="356"/>
        <end position="365"/>
    </location>
</feature>
<feature type="compositionally biased region" description="Basic residues" evidence="1">
    <location>
        <begin position="343"/>
        <end position="352"/>
    </location>
</feature>
<feature type="compositionally biased region" description="Basic residues" evidence="1">
    <location>
        <begin position="524"/>
        <end position="536"/>
    </location>
</feature>
<feature type="compositionally biased region" description="Basic and acidic residues" evidence="1">
    <location>
        <begin position="605"/>
        <end position="638"/>
    </location>
</feature>
<feature type="compositionally biased region" description="Basic and acidic residues" evidence="1">
    <location>
        <begin position="510"/>
        <end position="523"/>
    </location>
</feature>
<evidence type="ECO:0000256" key="2">
    <source>
        <dbReference type="SAM" id="SignalP"/>
    </source>
</evidence>
<gene>
    <name evidence="3" type="ORF">J7337_003973</name>
</gene>
<feature type="compositionally biased region" description="Basic and acidic residues" evidence="1">
    <location>
        <begin position="318"/>
        <end position="342"/>
    </location>
</feature>
<reference evidence="3" key="1">
    <citation type="journal article" date="2021" name="Mol. Plant Microbe Interact.">
        <title>Telomere to telomere genome assembly of Fusarium musae F31, causal agent of crown rot disease of banana.</title>
        <authorList>
            <person name="Degradi L."/>
            <person name="Tava V."/>
            <person name="Kunova A."/>
            <person name="Cortesi P."/>
            <person name="Saracchi M."/>
            <person name="Pasquali M."/>
        </authorList>
    </citation>
    <scope>NUCLEOTIDE SEQUENCE</scope>
    <source>
        <strain evidence="3">F31</strain>
    </source>
</reference>
<feature type="compositionally biased region" description="Basic residues" evidence="1">
    <location>
        <begin position="121"/>
        <end position="131"/>
    </location>
</feature>
<feature type="signal peptide" evidence="2">
    <location>
        <begin position="1"/>
        <end position="18"/>
    </location>
</feature>
<proteinExistence type="predicted"/>
<keyword evidence="2" id="KW-0732">Signal</keyword>
<feature type="region of interest" description="Disordered" evidence="1">
    <location>
        <begin position="1386"/>
        <end position="1410"/>
    </location>
</feature>
<feature type="region of interest" description="Disordered" evidence="1">
    <location>
        <begin position="500"/>
        <end position="728"/>
    </location>
</feature>
<dbReference type="RefSeq" id="XP_044683012.1">
    <property type="nucleotide sequence ID" value="XM_044821679.1"/>
</dbReference>
<comment type="caution">
    <text evidence="3">The sequence shown here is derived from an EMBL/GenBank/DDBJ whole genome shotgun (WGS) entry which is preliminary data.</text>
</comment>
<organism evidence="3 4">
    <name type="scientific">Fusarium musae</name>
    <dbReference type="NCBI Taxonomy" id="1042133"/>
    <lineage>
        <taxon>Eukaryota</taxon>
        <taxon>Fungi</taxon>
        <taxon>Dikarya</taxon>
        <taxon>Ascomycota</taxon>
        <taxon>Pezizomycotina</taxon>
        <taxon>Sordariomycetes</taxon>
        <taxon>Hypocreomycetidae</taxon>
        <taxon>Hypocreales</taxon>
        <taxon>Nectriaceae</taxon>
        <taxon>Fusarium</taxon>
    </lineage>
</organism>
<feature type="region of interest" description="Disordered" evidence="1">
    <location>
        <begin position="59"/>
        <end position="214"/>
    </location>
</feature>
<feature type="compositionally biased region" description="Basic residues" evidence="1">
    <location>
        <begin position="179"/>
        <end position="193"/>
    </location>
</feature>
<keyword evidence="4" id="KW-1185">Reference proteome</keyword>
<feature type="region of interest" description="Disordered" evidence="1">
    <location>
        <begin position="313"/>
        <end position="388"/>
    </location>
</feature>
<feature type="compositionally biased region" description="Basic and acidic residues" evidence="1">
    <location>
        <begin position="143"/>
        <end position="175"/>
    </location>
</feature>
<feature type="compositionally biased region" description="Basic residues" evidence="1">
    <location>
        <begin position="500"/>
        <end position="509"/>
    </location>
</feature>
<protein>
    <submittedName>
        <fullName evidence="3">Uncharacterized protein</fullName>
    </submittedName>
</protein>
<sequence length="1447" mass="169576">MRLTNTILAALQASMGLAFVVPNDAIKKAMTQHKHDDADLIENKFHGYERITKITSHRYFGPKDHKHHHEEKKHDGGDDDDETDDDDDDKEEHVHHPQKVKEKHNKSKKHDDDDGDDDDHKKHHSHNSKKKQHDEEDEDKDEDKEPKLIFHTDEYKKAKKEAEDKFPWLKDDASETPKSNHRHKLIKDARKKYNSAEHVELETPKRYNKDKDEDNQLKEAKQKLPSFIKNVVLETPKRYKELKNKENQVKEGKKKETNSKDGKMYKMIHRGGMVVKRDIDINIHAPTFEIYHDSDKKHEHGDAGLIKIFHVSSQESTHGTKDPEYKHDDEQKHKESTKEHHSLPKSHHKHTGSKNYDIHDKDHFGGAKKYPQSSKGHNQTQRHHPTPVVEVTKKILQLLAPLMKKETGRPDSSKQPSQQYKYYPSHASSDKGRPSPHGNRYPNYKEPYSPKDTHHDDKSKNGHKKSDQAEDRRIGEKLKNNALRVIIESLAELLAKKAIAHKHSPKKTHPSQDDHDRHYESKKEHHSHQRPSHRYKEHAEYKHDDSKKHVKLSQDSSSHYEPGYKHEELDSHHNGRKNDYDHDHDHEDSKKGRYSHNKPISQYKKKIDYKHDDEEKHIKVSKDHVSQHEPTHHDEKPDHHHYHHGKDHERPKRPGPHHDHQEADYHGHSEKSKGYYPYNKPKHQNKEHSKYKHDDDNGRGPFDQRVKLDRKPIDHYTKSRHHKDHEDETKAYKDHLSHLETHTKRSSNMAPKLNTTQILNLEALSPQDRKRIAMGLPLDRQTRKEFGEFKDCSPKLIAKLNVMYARILDDPKYAPFIKYLNTEREFRNRKRCSFKLTPAIIARIEAMDPATRALAADELDFDPELKKEFVDARKLYPSLIKKLEKWVMRNGMKPKYKKIFDKLLSREKRAISKSVLTPEMLAKIEAMDPMLRAVAADKLDFDPKLKKEFVNAGKLYPGLVKKLEKEYERIAGNPKYKKILEKLKSRRKRAAPTPPIPKIPNEMLKRIEAMDPILRRIFAERFDLPAKLTDEFVDCGKLDQQMIHKLNWEYARIHKNPKFKKILQDFNINFKQSEGHENTEDELKPLTEDEKKGEAKLKKQELKEMEASQPKRLTAIELEYIGRLPKVLRAKLAKKMDMPKDLRKWFTKKQSYTGENLERLNEVWLRIQQDPEYADVVKKVQSLYYTRDGPIDTKYWKNLRKQVEEAAKAKDSARAETPREDKIRTRSVHQLTEKELERLLKLDKYERQALARKVGLEQSLAREFINASKPSTEFLEKLNEAVSKSVGTPQYRELLKLVGKKPPKPKEEKLKLESIKKDVRLEIAKSLEFDDFTRDEFLEAKALEGRLLDKVAKFWGVKRMKNAEQGKDDIKHTEIISKLLESALDKTGQQGGGLQSKSTDGKKLTEAEQKMKDKIEKTKANGWCDEFVNELGDTLGPEEKKEKKEGN</sequence>
<dbReference type="GeneID" id="68311830"/>
<dbReference type="KEGG" id="fmu:J7337_003973"/>
<feature type="region of interest" description="Disordered" evidence="1">
    <location>
        <begin position="405"/>
        <end position="476"/>
    </location>
</feature>
<accession>A0A9P8DLL1</accession>
<feature type="compositionally biased region" description="Basic and acidic residues" evidence="1">
    <location>
        <begin position="537"/>
        <end position="547"/>
    </location>
</feature>
<dbReference type="EMBL" id="JAHBCI010000003">
    <property type="protein sequence ID" value="KAG9504012.1"/>
    <property type="molecule type" value="Genomic_DNA"/>
</dbReference>
<feature type="compositionally biased region" description="Basic and acidic residues" evidence="1">
    <location>
        <begin position="1399"/>
        <end position="1410"/>
    </location>
</feature>
<dbReference type="Proteomes" id="UP000827133">
    <property type="component" value="Unassembled WGS sequence"/>
</dbReference>
<feature type="compositionally biased region" description="Basic residues" evidence="1">
    <location>
        <begin position="96"/>
        <end position="108"/>
    </location>
</feature>
<feature type="compositionally biased region" description="Basic and acidic residues" evidence="1">
    <location>
        <begin position="562"/>
        <end position="591"/>
    </location>
</feature>
<feature type="compositionally biased region" description="Basic and acidic residues" evidence="1">
    <location>
        <begin position="684"/>
        <end position="717"/>
    </location>
</feature>
<feature type="compositionally biased region" description="Basic and acidic residues" evidence="1">
    <location>
        <begin position="448"/>
        <end position="476"/>
    </location>
</feature>
<evidence type="ECO:0000256" key="1">
    <source>
        <dbReference type="SAM" id="MobiDB-lite"/>
    </source>
</evidence>
<name>A0A9P8DLL1_9HYPO</name>
<feature type="compositionally biased region" description="Acidic residues" evidence="1">
    <location>
        <begin position="77"/>
        <end position="90"/>
    </location>
</feature>
<feature type="region of interest" description="Disordered" evidence="1">
    <location>
        <begin position="239"/>
        <end position="264"/>
    </location>
</feature>
<feature type="chain" id="PRO_5040360532" evidence="2">
    <location>
        <begin position="19"/>
        <end position="1447"/>
    </location>
</feature>